<accession>A0A183F6P0</accession>
<organism evidence="1 2">
    <name type="scientific">Heligmosomoides polygyrus</name>
    <name type="common">Parasitic roundworm</name>
    <dbReference type="NCBI Taxonomy" id="6339"/>
    <lineage>
        <taxon>Eukaryota</taxon>
        <taxon>Metazoa</taxon>
        <taxon>Ecdysozoa</taxon>
        <taxon>Nematoda</taxon>
        <taxon>Chromadorea</taxon>
        <taxon>Rhabditida</taxon>
        <taxon>Rhabditina</taxon>
        <taxon>Rhabditomorpha</taxon>
        <taxon>Strongyloidea</taxon>
        <taxon>Heligmosomidae</taxon>
        <taxon>Heligmosomoides</taxon>
    </lineage>
</organism>
<keyword evidence="1" id="KW-1185">Reference proteome</keyword>
<name>A0A183F6P0_HELPZ</name>
<proteinExistence type="predicted"/>
<dbReference type="WBParaSite" id="HPBE_0000183201-mRNA-1">
    <property type="protein sequence ID" value="HPBE_0000183201-mRNA-1"/>
    <property type="gene ID" value="HPBE_0000183201"/>
</dbReference>
<evidence type="ECO:0000313" key="1">
    <source>
        <dbReference type="Proteomes" id="UP000050761"/>
    </source>
</evidence>
<dbReference type="Proteomes" id="UP000050761">
    <property type="component" value="Unassembled WGS sequence"/>
</dbReference>
<reference evidence="2" key="1">
    <citation type="submission" date="2019-09" db="UniProtKB">
        <authorList>
            <consortium name="WormBaseParasite"/>
        </authorList>
    </citation>
    <scope>IDENTIFICATION</scope>
</reference>
<protein>
    <submittedName>
        <fullName evidence="2">MCM_lid domain-containing protein</fullName>
    </submittedName>
</protein>
<dbReference type="AlphaFoldDB" id="A0A183F6P0"/>
<evidence type="ECO:0000313" key="2">
    <source>
        <dbReference type="WBParaSite" id="HPBE_0000183201-mRNA-1"/>
    </source>
</evidence>
<sequence>LGERGPADMRDSIPQIDIEVLEGRNARRRREDVVRAHGRRGLIRPSLNTAGAAVTNTEEELKAAMLAEFRQQYRRQRNPHGSTSAREQQIADVTVYAIAKVIVTRAMKDYAERLRPQEERLLEAVEQRNTLIKFISVLTN</sequence>